<dbReference type="Pfam" id="PF01734">
    <property type="entry name" value="Patatin"/>
    <property type="match status" value="1"/>
</dbReference>
<reference evidence="5" key="1">
    <citation type="submission" date="2021-02" db="EMBL/GenBank/DDBJ databases">
        <authorList>
            <person name="Nowell W R."/>
        </authorList>
    </citation>
    <scope>NUCLEOTIDE SEQUENCE</scope>
</reference>
<dbReference type="EMBL" id="CAJOBA010023563">
    <property type="protein sequence ID" value="CAF3922576.1"/>
    <property type="molecule type" value="Genomic_DNA"/>
</dbReference>
<proteinExistence type="predicted"/>
<keyword evidence="2" id="KW-0472">Membrane</keyword>
<evidence type="ECO:0000259" key="3">
    <source>
        <dbReference type="Pfam" id="PF01734"/>
    </source>
</evidence>
<dbReference type="Gene3D" id="3.40.1090.10">
    <property type="entry name" value="Cytosolic phospholipase A2 catalytic domain"/>
    <property type="match status" value="1"/>
</dbReference>
<evidence type="ECO:0000313" key="4">
    <source>
        <dbReference type="EMBL" id="CAF1134996.1"/>
    </source>
</evidence>
<dbReference type="Proteomes" id="UP000682733">
    <property type="component" value="Unassembled WGS sequence"/>
</dbReference>
<keyword evidence="2" id="KW-1133">Transmembrane helix</keyword>
<dbReference type="GO" id="GO:0006629">
    <property type="term" value="P:lipid metabolic process"/>
    <property type="evidence" value="ECO:0007669"/>
    <property type="project" value="UniProtKB-KW"/>
</dbReference>
<protein>
    <recommendedName>
        <fullName evidence="3">PNPLA domain-containing protein</fullName>
    </recommendedName>
</protein>
<evidence type="ECO:0000313" key="5">
    <source>
        <dbReference type="EMBL" id="CAF3922576.1"/>
    </source>
</evidence>
<dbReference type="InterPro" id="IPR002641">
    <property type="entry name" value="PNPLA_dom"/>
</dbReference>
<accession>A0A8S2LUU2</accession>
<dbReference type="AlphaFoldDB" id="A0A8S2LUU2"/>
<comment type="caution">
    <text evidence="5">The sequence shown here is derived from an EMBL/GenBank/DDBJ whole genome shotgun (WGS) entry which is preliminary data.</text>
</comment>
<evidence type="ECO:0000256" key="2">
    <source>
        <dbReference type="SAM" id="Phobius"/>
    </source>
</evidence>
<dbReference type="InterPro" id="IPR016035">
    <property type="entry name" value="Acyl_Trfase/lysoPLipase"/>
</dbReference>
<feature type="domain" description="PNPLA" evidence="3">
    <location>
        <begin position="210"/>
        <end position="382"/>
    </location>
</feature>
<name>A0A8S2LUU2_9BILA</name>
<dbReference type="Proteomes" id="UP000677228">
    <property type="component" value="Unassembled WGS sequence"/>
</dbReference>
<keyword evidence="1" id="KW-0443">Lipid metabolism</keyword>
<dbReference type="EMBL" id="CAJNOK010011211">
    <property type="protein sequence ID" value="CAF1134996.1"/>
    <property type="molecule type" value="Genomic_DNA"/>
</dbReference>
<organism evidence="5 6">
    <name type="scientific">Didymodactylos carnosus</name>
    <dbReference type="NCBI Taxonomy" id="1234261"/>
    <lineage>
        <taxon>Eukaryota</taxon>
        <taxon>Metazoa</taxon>
        <taxon>Spiralia</taxon>
        <taxon>Gnathifera</taxon>
        <taxon>Rotifera</taxon>
        <taxon>Eurotatoria</taxon>
        <taxon>Bdelloidea</taxon>
        <taxon>Philodinida</taxon>
        <taxon>Philodinidae</taxon>
        <taxon>Didymodactylos</taxon>
    </lineage>
</organism>
<sequence length="543" mass="62898">MSQTGIFSPSCWISNNRWCNECLAVINTTTWYRCVNCELHDLCHACYEQTRPAIHERCGGNVELVGYDPEPTEEVMEAKLNFVDEIKQTGNTNDSELFYVIERLKQLQTNEKDNDGSLHHCLQEQEKNKLISMIITYHLSASDEIKRVLCLDCGGKKTEAAFTYVGFIHVLMFFSGVRAYMPIKVLMHAIETKFPYINDLEGKNRVKAQKQFTSKFDYFVGTSTGGLIAFCVAVNYDLYFLKDIYVDFRTYFEKNMFGLYVGAKYDVTKIHNKIDEIISGIPMKADSTLGDLHKLLNPFCTRSMTYDRLSSYYRGHNDDVGNDNDGDKRREKVLIINAYNVTKNEVTVFNTSYIPHVRNKENNTADMFIDGGVFANNPELTALWTIECDRNINKSGNTSWTDIIKWPLIWAKNTSTGWFKDGIVGWLYDGLVSNTLMDATGNFTEKVTTNLATMMSIRRMRFNFKMTKPMALDNDEFIKKFDKEWENVLENEREDKYYSDDKLLKDSDDKCDEFLEKTSRDFKALMKFYNTYIDYGKQNLKSQ</sequence>
<gene>
    <name evidence="4" type="ORF">OVA965_LOCUS20840</name>
    <name evidence="5" type="ORF">TMI583_LOCUS21334</name>
</gene>
<evidence type="ECO:0000256" key="1">
    <source>
        <dbReference type="ARBA" id="ARBA00023098"/>
    </source>
</evidence>
<feature type="transmembrane region" description="Helical" evidence="2">
    <location>
        <begin position="161"/>
        <end position="181"/>
    </location>
</feature>
<dbReference type="SUPFAM" id="SSF52151">
    <property type="entry name" value="FabD/lysophospholipase-like"/>
    <property type="match status" value="1"/>
</dbReference>
<evidence type="ECO:0000313" key="6">
    <source>
        <dbReference type="Proteomes" id="UP000682733"/>
    </source>
</evidence>
<keyword evidence="2" id="KW-0812">Transmembrane</keyword>